<proteinExistence type="predicted"/>
<dbReference type="Proteomes" id="UP000053577">
    <property type="component" value="Unassembled WGS sequence"/>
</dbReference>
<feature type="transmembrane region" description="Helical" evidence="1">
    <location>
        <begin position="6"/>
        <end position="22"/>
    </location>
</feature>
<name>A0A0V8M3K1_9CHLR</name>
<accession>A0A0V8M3K1</accession>
<keyword evidence="1" id="KW-0472">Membrane</keyword>
<sequence>MILLEGILLGIVLVGLFIWFRSKNMLLTWYEWLMGIVGMILLFFTVQNFFGSLAESEFEPAYMILLFMGIPTVVLLILPWQLALRRNRRT</sequence>
<feature type="transmembrane region" description="Helical" evidence="1">
    <location>
        <begin position="62"/>
        <end position="84"/>
    </location>
</feature>
<dbReference type="AlphaFoldDB" id="A0A0V8M3K1"/>
<gene>
    <name evidence="2" type="ORF">DA01_05600</name>
</gene>
<protein>
    <submittedName>
        <fullName evidence="2">Dehalogenase</fullName>
    </submittedName>
</protein>
<evidence type="ECO:0000256" key="1">
    <source>
        <dbReference type="SAM" id="Phobius"/>
    </source>
</evidence>
<keyword evidence="1" id="KW-0812">Transmembrane</keyword>
<reference evidence="2 3" key="1">
    <citation type="journal article" date="2015" name="Sci. Rep.">
        <title>A comparative genomics and reductive dehalogenase gene transcription study of two chloroethene-respiring bacteria, Dehalococcoides mccartyi strains MB and 11a.</title>
        <authorList>
            <person name="Low A."/>
            <person name="Shen Z."/>
            <person name="Cheng D."/>
            <person name="Rogers M.J."/>
            <person name="Lee P.K."/>
            <person name="He J."/>
        </authorList>
    </citation>
    <scope>NUCLEOTIDE SEQUENCE [LARGE SCALE GENOMIC DNA]</scope>
    <source>
        <strain evidence="2 3">MB</strain>
    </source>
</reference>
<evidence type="ECO:0000313" key="2">
    <source>
        <dbReference type="EMBL" id="KSV18113.1"/>
    </source>
</evidence>
<dbReference type="EMBL" id="JGYD01000018">
    <property type="protein sequence ID" value="KSV18113.1"/>
    <property type="molecule type" value="Genomic_DNA"/>
</dbReference>
<keyword evidence="1" id="KW-1133">Transmembrane helix</keyword>
<evidence type="ECO:0000313" key="3">
    <source>
        <dbReference type="Proteomes" id="UP000053577"/>
    </source>
</evidence>
<organism evidence="2 3">
    <name type="scientific">Dehalococcoides mccartyi</name>
    <dbReference type="NCBI Taxonomy" id="61435"/>
    <lineage>
        <taxon>Bacteria</taxon>
        <taxon>Bacillati</taxon>
        <taxon>Chloroflexota</taxon>
        <taxon>Dehalococcoidia</taxon>
        <taxon>Dehalococcoidales</taxon>
        <taxon>Dehalococcoidaceae</taxon>
        <taxon>Dehalococcoides</taxon>
    </lineage>
</organism>
<comment type="caution">
    <text evidence="2">The sequence shown here is derived from an EMBL/GenBank/DDBJ whole genome shotgun (WGS) entry which is preliminary data.</text>
</comment>
<dbReference type="PATRIC" id="fig|61435.5.peg.1109"/>
<feature type="transmembrane region" description="Helical" evidence="1">
    <location>
        <begin position="29"/>
        <end position="50"/>
    </location>
</feature>